<dbReference type="CDD" id="cd00590">
    <property type="entry name" value="RRM_SF"/>
    <property type="match status" value="1"/>
</dbReference>
<proteinExistence type="predicted"/>
<evidence type="ECO:0000256" key="1">
    <source>
        <dbReference type="SAM" id="MobiDB-lite"/>
    </source>
</evidence>
<dbReference type="Gene3D" id="3.30.70.330">
    <property type="match status" value="1"/>
</dbReference>
<organism evidence="3 4">
    <name type="scientific">Phialocephala subalpina</name>
    <dbReference type="NCBI Taxonomy" id="576137"/>
    <lineage>
        <taxon>Eukaryota</taxon>
        <taxon>Fungi</taxon>
        <taxon>Dikarya</taxon>
        <taxon>Ascomycota</taxon>
        <taxon>Pezizomycotina</taxon>
        <taxon>Leotiomycetes</taxon>
        <taxon>Helotiales</taxon>
        <taxon>Mollisiaceae</taxon>
        <taxon>Phialocephala</taxon>
        <taxon>Phialocephala fortinii species complex</taxon>
    </lineage>
</organism>
<dbReference type="InterPro" id="IPR000504">
    <property type="entry name" value="RRM_dom"/>
</dbReference>
<sequence length="358" mass="38223">MAPTKPAPAVDLNAMIQADRQRRKNAALAQEIFGKNRRMSAPGAGIAKAKTGSVPSLASRIGVAGITKRTVSTSAKPARAVAKPPVGNVDAEWTHDLYSSNTGIANVPRGPRAQRQNRNDRLNSALSGSASSPALHSQFNIVGTAKPATGINIRGSAGPYIVIAKNLAPGTTVADIESAMAPIGGAVLSCRLIAERPKVIAELVFETKEGADNVVDTLNNASADGNILHVYHQVGPIPAAVKQKLNSRPAPASPAARINTPLGPRADADRSDDNRSYGGSDRYTMRDRSRDRRRDYDRDEVIDGSYGFSDDRMDTDTGDNNRSAGRGQGLYSDSMINRGRGRGNSWDRGRNNDRRGYR</sequence>
<dbReference type="STRING" id="576137.A0A1L7X2G6"/>
<dbReference type="OrthoDB" id="5374349at2759"/>
<feature type="compositionally biased region" description="Basic and acidic residues" evidence="1">
    <location>
        <begin position="266"/>
        <end position="275"/>
    </location>
</feature>
<dbReference type="Pfam" id="PF00076">
    <property type="entry name" value="RRM_1"/>
    <property type="match status" value="1"/>
</dbReference>
<dbReference type="InterPro" id="IPR035979">
    <property type="entry name" value="RBD_domain_sf"/>
</dbReference>
<feature type="compositionally biased region" description="Basic and acidic residues" evidence="1">
    <location>
        <begin position="283"/>
        <end position="301"/>
    </location>
</feature>
<keyword evidence="4" id="KW-1185">Reference proteome</keyword>
<evidence type="ECO:0000259" key="2">
    <source>
        <dbReference type="SMART" id="SM00360"/>
    </source>
</evidence>
<reference evidence="3 4" key="1">
    <citation type="submission" date="2016-03" db="EMBL/GenBank/DDBJ databases">
        <authorList>
            <person name="Ploux O."/>
        </authorList>
    </citation>
    <scope>NUCLEOTIDE SEQUENCE [LARGE SCALE GENOMIC DNA]</scope>
    <source>
        <strain evidence="3 4">UAMH 11012</strain>
    </source>
</reference>
<dbReference type="EMBL" id="FJOG01000013">
    <property type="protein sequence ID" value="CZR59213.1"/>
    <property type="molecule type" value="Genomic_DNA"/>
</dbReference>
<feature type="domain" description="RRM" evidence="2">
    <location>
        <begin position="161"/>
        <end position="231"/>
    </location>
</feature>
<feature type="region of interest" description="Disordered" evidence="1">
    <location>
        <begin position="244"/>
        <end position="358"/>
    </location>
</feature>
<dbReference type="SMART" id="SM00360">
    <property type="entry name" value="RRM"/>
    <property type="match status" value="1"/>
</dbReference>
<dbReference type="AlphaFoldDB" id="A0A1L7X2G6"/>
<name>A0A1L7X2G6_9HELO</name>
<feature type="compositionally biased region" description="Basic and acidic residues" evidence="1">
    <location>
        <begin position="345"/>
        <end position="358"/>
    </location>
</feature>
<evidence type="ECO:0000313" key="4">
    <source>
        <dbReference type="Proteomes" id="UP000184330"/>
    </source>
</evidence>
<dbReference type="GO" id="GO:0003723">
    <property type="term" value="F:RNA binding"/>
    <property type="evidence" value="ECO:0007669"/>
    <property type="project" value="InterPro"/>
</dbReference>
<protein>
    <recommendedName>
        <fullName evidence="2">RRM domain-containing protein</fullName>
    </recommendedName>
</protein>
<evidence type="ECO:0000313" key="3">
    <source>
        <dbReference type="EMBL" id="CZR59213.1"/>
    </source>
</evidence>
<dbReference type="SUPFAM" id="SSF54928">
    <property type="entry name" value="RNA-binding domain, RBD"/>
    <property type="match status" value="1"/>
</dbReference>
<dbReference type="InterPro" id="IPR012677">
    <property type="entry name" value="Nucleotide-bd_a/b_plait_sf"/>
</dbReference>
<feature type="compositionally biased region" description="Low complexity" evidence="1">
    <location>
        <begin position="247"/>
        <end position="257"/>
    </location>
</feature>
<gene>
    <name evidence="3" type="ORF">PAC_09105</name>
</gene>
<dbReference type="Proteomes" id="UP000184330">
    <property type="component" value="Unassembled WGS sequence"/>
</dbReference>
<accession>A0A1L7X2G6</accession>